<gene>
    <name evidence="1" type="ORF">GCM10011608_09420</name>
</gene>
<proteinExistence type="predicted"/>
<comment type="caution">
    <text evidence="1">The sequence shown here is derived from an EMBL/GenBank/DDBJ whole genome shotgun (WGS) entry which is preliminary data.</text>
</comment>
<accession>A0A917TKF1</accession>
<protein>
    <submittedName>
        <fullName evidence="1">Uncharacterized protein</fullName>
    </submittedName>
</protein>
<dbReference type="Proteomes" id="UP000608890">
    <property type="component" value="Unassembled WGS sequence"/>
</dbReference>
<reference evidence="1" key="2">
    <citation type="submission" date="2020-09" db="EMBL/GenBank/DDBJ databases">
        <authorList>
            <person name="Sun Q."/>
            <person name="Zhou Y."/>
        </authorList>
    </citation>
    <scope>NUCLEOTIDE SEQUENCE</scope>
    <source>
        <strain evidence="1">CGMCC 4.7312</strain>
    </source>
</reference>
<dbReference type="RefSeq" id="WP_189040989.1">
    <property type="nucleotide sequence ID" value="NZ_BMNB01000003.1"/>
</dbReference>
<keyword evidence="2" id="KW-1185">Reference proteome</keyword>
<organism evidence="1 2">
    <name type="scientific">Micromonospora sonchi</name>
    <dbReference type="NCBI Taxonomy" id="1763543"/>
    <lineage>
        <taxon>Bacteria</taxon>
        <taxon>Bacillati</taxon>
        <taxon>Actinomycetota</taxon>
        <taxon>Actinomycetes</taxon>
        <taxon>Micromonosporales</taxon>
        <taxon>Micromonosporaceae</taxon>
        <taxon>Micromonospora</taxon>
    </lineage>
</organism>
<evidence type="ECO:0000313" key="1">
    <source>
        <dbReference type="EMBL" id="GGM26704.1"/>
    </source>
</evidence>
<dbReference type="EMBL" id="BMNB01000003">
    <property type="protein sequence ID" value="GGM26704.1"/>
    <property type="molecule type" value="Genomic_DNA"/>
</dbReference>
<sequence length="72" mass="7757">MNAATVLNLTDAQILTLAAAQREASEKAYRRNTGWIVPPLAAAHVSAAKLRAWQLAMNPNPTPMPVKEYANG</sequence>
<evidence type="ECO:0000313" key="2">
    <source>
        <dbReference type="Proteomes" id="UP000608890"/>
    </source>
</evidence>
<reference evidence="1" key="1">
    <citation type="journal article" date="2014" name="Int. J. Syst. Evol. Microbiol.">
        <title>Complete genome sequence of Corynebacterium casei LMG S-19264T (=DSM 44701T), isolated from a smear-ripened cheese.</title>
        <authorList>
            <consortium name="US DOE Joint Genome Institute (JGI-PGF)"/>
            <person name="Walter F."/>
            <person name="Albersmeier A."/>
            <person name="Kalinowski J."/>
            <person name="Ruckert C."/>
        </authorList>
    </citation>
    <scope>NUCLEOTIDE SEQUENCE</scope>
    <source>
        <strain evidence="1">CGMCC 4.7312</strain>
    </source>
</reference>
<name>A0A917TKF1_9ACTN</name>
<dbReference type="AlphaFoldDB" id="A0A917TKF1"/>